<dbReference type="AlphaFoldDB" id="A0A841HGV6"/>
<dbReference type="PANTHER" id="PTHR30035:SF3">
    <property type="entry name" value="INTERMEMBRANE PHOSPHOLIPID TRANSPORT SYSTEM LIPOPROTEIN MLAA"/>
    <property type="match status" value="1"/>
</dbReference>
<dbReference type="Pfam" id="PF04333">
    <property type="entry name" value="MlaA"/>
    <property type="match status" value="1"/>
</dbReference>
<keyword evidence="4" id="KW-0449">Lipoprotein</keyword>
<proteinExistence type="inferred from homology"/>
<dbReference type="GO" id="GO:0016020">
    <property type="term" value="C:membrane"/>
    <property type="evidence" value="ECO:0007669"/>
    <property type="project" value="InterPro"/>
</dbReference>
<dbReference type="PANTHER" id="PTHR30035">
    <property type="entry name" value="LIPOPROTEIN VACJ-RELATED"/>
    <property type="match status" value="1"/>
</dbReference>
<sequence>MSSLIRGAIAPMRAIAIIAILLTAAGCATTPGRTRSDDPWEGANRGIYKFNDTLDRAALKPVAKGYRAITPRWFRTGVGNFFSNLSYPATVVNQFLQGKPGTGARDAGRFLLNSTIGVAGLLDVATPLGLVANDEDFGQTLAVWGVGSGPYITMPLFGPSSLRDAPSRIFDYFLGPLEYMHIPWEAEWGLRGIDIVHTRSELLSLDATLQSAFDPYAFIRDAWVQQREFAIYDGNPPPETLEDFSDEEEPATGESAADAPAPEEPATAEEPAAEPPTP</sequence>
<name>A0A841HGV6_9GAMM</name>
<feature type="compositionally biased region" description="Acidic residues" evidence="3">
    <location>
        <begin position="240"/>
        <end position="251"/>
    </location>
</feature>
<comment type="caution">
    <text evidence="4">The sequence shown here is derived from an EMBL/GenBank/DDBJ whole genome shotgun (WGS) entry which is preliminary data.</text>
</comment>
<dbReference type="EMBL" id="JACHHZ010000001">
    <property type="protein sequence ID" value="MBB6091528.1"/>
    <property type="molecule type" value="Genomic_DNA"/>
</dbReference>
<evidence type="ECO:0000256" key="1">
    <source>
        <dbReference type="ARBA" id="ARBA00010634"/>
    </source>
</evidence>
<dbReference type="InterPro" id="IPR007428">
    <property type="entry name" value="MlaA"/>
</dbReference>
<dbReference type="PRINTS" id="PR01805">
    <property type="entry name" value="VACJLIPOPROT"/>
</dbReference>
<evidence type="ECO:0000313" key="4">
    <source>
        <dbReference type="EMBL" id="MBB6091528.1"/>
    </source>
</evidence>
<gene>
    <name evidence="4" type="ORF">HNQ60_000374</name>
</gene>
<dbReference type="GO" id="GO:0120010">
    <property type="term" value="P:intermembrane phospholipid transfer"/>
    <property type="evidence" value="ECO:0007669"/>
    <property type="project" value="TreeGrafter"/>
</dbReference>
<evidence type="ECO:0000313" key="5">
    <source>
        <dbReference type="Proteomes" id="UP000588068"/>
    </source>
</evidence>
<evidence type="ECO:0000256" key="3">
    <source>
        <dbReference type="SAM" id="MobiDB-lite"/>
    </source>
</evidence>
<accession>A0A841HGV6</accession>
<keyword evidence="2" id="KW-0732">Signal</keyword>
<keyword evidence="5" id="KW-1185">Reference proteome</keyword>
<dbReference type="PROSITE" id="PS51257">
    <property type="entry name" value="PROKAR_LIPOPROTEIN"/>
    <property type="match status" value="1"/>
</dbReference>
<feature type="compositionally biased region" description="Low complexity" evidence="3">
    <location>
        <begin position="256"/>
        <end position="270"/>
    </location>
</feature>
<organism evidence="4 5">
    <name type="scientific">Povalibacter uvarum</name>
    <dbReference type="NCBI Taxonomy" id="732238"/>
    <lineage>
        <taxon>Bacteria</taxon>
        <taxon>Pseudomonadati</taxon>
        <taxon>Pseudomonadota</taxon>
        <taxon>Gammaproteobacteria</taxon>
        <taxon>Steroidobacterales</taxon>
        <taxon>Steroidobacteraceae</taxon>
        <taxon>Povalibacter</taxon>
    </lineage>
</organism>
<dbReference type="RefSeq" id="WP_184329321.1">
    <property type="nucleotide sequence ID" value="NZ_JACHHZ010000001.1"/>
</dbReference>
<comment type="similarity">
    <text evidence="1">Belongs to the MlaA family.</text>
</comment>
<protein>
    <submittedName>
        <fullName evidence="4">Phospholipid-binding lipoprotein MlaA</fullName>
    </submittedName>
</protein>
<evidence type="ECO:0000256" key="2">
    <source>
        <dbReference type="ARBA" id="ARBA00022729"/>
    </source>
</evidence>
<feature type="region of interest" description="Disordered" evidence="3">
    <location>
        <begin position="233"/>
        <end position="278"/>
    </location>
</feature>
<dbReference type="Proteomes" id="UP000588068">
    <property type="component" value="Unassembled WGS sequence"/>
</dbReference>
<reference evidence="4 5" key="1">
    <citation type="submission" date="2020-08" db="EMBL/GenBank/DDBJ databases">
        <title>Genomic Encyclopedia of Type Strains, Phase IV (KMG-IV): sequencing the most valuable type-strain genomes for metagenomic binning, comparative biology and taxonomic classification.</title>
        <authorList>
            <person name="Goeker M."/>
        </authorList>
    </citation>
    <scope>NUCLEOTIDE SEQUENCE [LARGE SCALE GENOMIC DNA]</scope>
    <source>
        <strain evidence="4 5">DSM 26723</strain>
    </source>
</reference>